<reference evidence="8 9" key="1">
    <citation type="submission" date="2022-10" db="EMBL/GenBank/DDBJ databases">
        <title>Draft genome assembly of moderately radiation resistant bacterium Metabacillus halosaccharovorans.</title>
        <authorList>
            <person name="Pal S."/>
            <person name="Gopinathan A."/>
        </authorList>
    </citation>
    <scope>NUCLEOTIDE SEQUENCE [LARGE SCALE GENOMIC DNA]</scope>
    <source>
        <strain evidence="8 9">VITHBRA001</strain>
    </source>
</reference>
<dbReference type="Gene3D" id="3.40.50.720">
    <property type="entry name" value="NAD(P)-binding Rossmann-like Domain"/>
    <property type="match status" value="1"/>
</dbReference>
<dbReference type="InterPro" id="IPR013154">
    <property type="entry name" value="ADH-like_N"/>
</dbReference>
<name>A0ABT3DG07_9BACI</name>
<gene>
    <name evidence="8" type="ORF">OIH86_09975</name>
</gene>
<dbReference type="PROSITE" id="PS00059">
    <property type="entry name" value="ADH_ZINC"/>
    <property type="match status" value="1"/>
</dbReference>
<dbReference type="RefSeq" id="WP_264142665.1">
    <property type="nucleotide sequence ID" value="NZ_JAOYEY010000035.1"/>
</dbReference>
<dbReference type="SUPFAM" id="SSF50129">
    <property type="entry name" value="GroES-like"/>
    <property type="match status" value="1"/>
</dbReference>
<keyword evidence="2 5" id="KW-0479">Metal-binding</keyword>
<evidence type="ECO:0000256" key="2">
    <source>
        <dbReference type="ARBA" id="ARBA00022723"/>
    </source>
</evidence>
<dbReference type="SUPFAM" id="SSF51735">
    <property type="entry name" value="NAD(P)-binding Rossmann-fold domains"/>
    <property type="match status" value="1"/>
</dbReference>
<evidence type="ECO:0000313" key="9">
    <source>
        <dbReference type="Proteomes" id="UP001526147"/>
    </source>
</evidence>
<dbReference type="InterPro" id="IPR002328">
    <property type="entry name" value="ADH_Zn_CS"/>
</dbReference>
<comment type="caution">
    <text evidence="8">The sequence shown here is derived from an EMBL/GenBank/DDBJ whole genome shotgun (WGS) entry which is preliminary data.</text>
</comment>
<dbReference type="InterPro" id="IPR036291">
    <property type="entry name" value="NAD(P)-bd_dom_sf"/>
</dbReference>
<dbReference type="InterPro" id="IPR011032">
    <property type="entry name" value="GroES-like_sf"/>
</dbReference>
<dbReference type="Pfam" id="PF00107">
    <property type="entry name" value="ADH_zinc_N"/>
    <property type="match status" value="1"/>
</dbReference>
<protein>
    <submittedName>
        <fullName evidence="8">Alcohol dehydrogenase catalytic domain-containing protein</fullName>
    </submittedName>
</protein>
<dbReference type="EMBL" id="JAOYEY010000035">
    <property type="protein sequence ID" value="MCV9885985.1"/>
    <property type="molecule type" value="Genomic_DNA"/>
</dbReference>
<keyword evidence="4" id="KW-0560">Oxidoreductase</keyword>
<dbReference type="Gene3D" id="3.90.180.10">
    <property type="entry name" value="Medium-chain alcohol dehydrogenases, catalytic domain"/>
    <property type="match status" value="1"/>
</dbReference>
<dbReference type="PANTHER" id="PTHR42813">
    <property type="entry name" value="ZINC-TYPE ALCOHOL DEHYDROGENASE-LIKE"/>
    <property type="match status" value="1"/>
</dbReference>
<dbReference type="InterPro" id="IPR013149">
    <property type="entry name" value="ADH-like_C"/>
</dbReference>
<evidence type="ECO:0000256" key="5">
    <source>
        <dbReference type="RuleBase" id="RU361277"/>
    </source>
</evidence>
<keyword evidence="9" id="KW-1185">Reference proteome</keyword>
<evidence type="ECO:0000256" key="4">
    <source>
        <dbReference type="ARBA" id="ARBA00023002"/>
    </source>
</evidence>
<evidence type="ECO:0000259" key="6">
    <source>
        <dbReference type="Pfam" id="PF00107"/>
    </source>
</evidence>
<evidence type="ECO:0000256" key="1">
    <source>
        <dbReference type="ARBA" id="ARBA00001947"/>
    </source>
</evidence>
<feature type="domain" description="Alcohol dehydrogenase-like C-terminal" evidence="6">
    <location>
        <begin position="189"/>
        <end position="256"/>
    </location>
</feature>
<comment type="similarity">
    <text evidence="5">Belongs to the zinc-containing alcohol dehydrogenase family.</text>
</comment>
<dbReference type="PANTHER" id="PTHR42813:SF2">
    <property type="entry name" value="DEHYDROGENASE, ZINC-CONTAINING, PUTATIVE (AFU_ORTHOLOGUE AFUA_2G02810)-RELATED"/>
    <property type="match status" value="1"/>
</dbReference>
<feature type="domain" description="Alcohol dehydrogenase-like N-terminal" evidence="7">
    <location>
        <begin position="26"/>
        <end position="147"/>
    </location>
</feature>
<comment type="cofactor">
    <cofactor evidence="1 5">
        <name>Zn(2+)</name>
        <dbReference type="ChEBI" id="CHEBI:29105"/>
    </cofactor>
</comment>
<sequence length="378" mass="42191">MRAVTYQGFMDVKVKDMPDPQIKNMDDIIVKVTHTSICGSDRHFYHGMIPSMKKDYIIGHEAIGIVYEIGSDVHRIKKGDKVVLPYNIACGECVNCKRKLESQCLRSNLDGEIGGCYGCSRLFGDYSGTQAEYVRVPYANFGTFKVPEYNEVADEELLLLTDAFSTAYWGLQQAEVKSGDTVIVLGCGPIGLITQKLAWLKGAKRVIAVDHIPYRLEHAEKLNRVEAFNFQADKELKHHLKEITKGGSDVVIDCVGMSGKMRPTEIMETALRLQGGALGAIEFASQVVRSGGIIQLVGIYGTRYNQFPLGDLFARNITLKMGLASVIHLIPLLYDLLKTKQVNLLDVITHHFPLEEAEHAYKIFNSHKENCLKIILKP</sequence>
<keyword evidence="3 5" id="KW-0862">Zinc</keyword>
<evidence type="ECO:0000256" key="3">
    <source>
        <dbReference type="ARBA" id="ARBA00022833"/>
    </source>
</evidence>
<accession>A0ABT3DG07</accession>
<evidence type="ECO:0000259" key="7">
    <source>
        <dbReference type="Pfam" id="PF08240"/>
    </source>
</evidence>
<dbReference type="Proteomes" id="UP001526147">
    <property type="component" value="Unassembled WGS sequence"/>
</dbReference>
<dbReference type="Pfam" id="PF08240">
    <property type="entry name" value="ADH_N"/>
    <property type="match status" value="1"/>
</dbReference>
<organism evidence="8 9">
    <name type="scientific">Metabacillus halosaccharovorans</name>
    <dbReference type="NCBI Taxonomy" id="930124"/>
    <lineage>
        <taxon>Bacteria</taxon>
        <taxon>Bacillati</taxon>
        <taxon>Bacillota</taxon>
        <taxon>Bacilli</taxon>
        <taxon>Bacillales</taxon>
        <taxon>Bacillaceae</taxon>
        <taxon>Metabacillus</taxon>
    </lineage>
</organism>
<evidence type="ECO:0000313" key="8">
    <source>
        <dbReference type="EMBL" id="MCV9885985.1"/>
    </source>
</evidence>
<proteinExistence type="inferred from homology"/>